<name>A0A437C704_ORYJA</name>
<proteinExistence type="predicted"/>
<dbReference type="AlphaFoldDB" id="A0A437C704"/>
<evidence type="ECO:0000313" key="2">
    <source>
        <dbReference type="Proteomes" id="UP000283210"/>
    </source>
</evidence>
<reference evidence="1 2" key="1">
    <citation type="submission" date="2018-11" db="EMBL/GenBank/DDBJ databases">
        <authorList>
            <person name="Lopez-Roques C."/>
            <person name="Donnadieu C."/>
            <person name="Bouchez O."/>
            <person name="Klopp C."/>
            <person name="Cabau C."/>
            <person name="Zahm M."/>
        </authorList>
    </citation>
    <scope>NUCLEOTIDE SEQUENCE [LARGE SCALE GENOMIC DNA]</scope>
    <source>
        <strain evidence="1">RS831</strain>
        <tissue evidence="1">Whole body</tissue>
    </source>
</reference>
<evidence type="ECO:0000313" key="1">
    <source>
        <dbReference type="EMBL" id="RVE58492.1"/>
    </source>
</evidence>
<dbReference type="Proteomes" id="UP000283210">
    <property type="component" value="Chromosome 21"/>
</dbReference>
<gene>
    <name evidence="1" type="ORF">OJAV_G00209870</name>
</gene>
<dbReference type="EMBL" id="CM012457">
    <property type="protein sequence ID" value="RVE58492.1"/>
    <property type="molecule type" value="Genomic_DNA"/>
</dbReference>
<protein>
    <submittedName>
        <fullName evidence="1">Uncharacterized protein</fullName>
    </submittedName>
</protein>
<keyword evidence="2" id="KW-1185">Reference proteome</keyword>
<organism evidence="1 2">
    <name type="scientific">Oryzias javanicus</name>
    <name type="common">Javanese ricefish</name>
    <name type="synonym">Aplocheilus javanicus</name>
    <dbReference type="NCBI Taxonomy" id="123683"/>
    <lineage>
        <taxon>Eukaryota</taxon>
        <taxon>Metazoa</taxon>
        <taxon>Chordata</taxon>
        <taxon>Craniata</taxon>
        <taxon>Vertebrata</taxon>
        <taxon>Euteleostomi</taxon>
        <taxon>Actinopterygii</taxon>
        <taxon>Neopterygii</taxon>
        <taxon>Teleostei</taxon>
        <taxon>Neoteleostei</taxon>
        <taxon>Acanthomorphata</taxon>
        <taxon>Ovalentaria</taxon>
        <taxon>Atherinomorphae</taxon>
        <taxon>Beloniformes</taxon>
        <taxon>Adrianichthyidae</taxon>
        <taxon>Oryziinae</taxon>
        <taxon>Oryzias</taxon>
    </lineage>
</organism>
<sequence>MSPRTAIGCAVEWQVKPANRRASRRALELRAKPRRASTKRSVKFCVSVGEPRFSKLLGSGSAGGFLAGFCGTRTRSARAKVTRGQLSL</sequence>
<reference evidence="1 2" key="2">
    <citation type="submission" date="2019-01" db="EMBL/GenBank/DDBJ databases">
        <title>A chromosome length genome reference of the Java medaka (oryzias javanicus).</title>
        <authorList>
            <person name="Herpin A."/>
            <person name="Takehana Y."/>
            <person name="Naruse K."/>
            <person name="Ansai S."/>
            <person name="Kawaguchi M."/>
        </authorList>
    </citation>
    <scope>NUCLEOTIDE SEQUENCE [LARGE SCALE GENOMIC DNA]</scope>
    <source>
        <strain evidence="1">RS831</strain>
        <tissue evidence="1">Whole body</tissue>
    </source>
</reference>
<accession>A0A437C704</accession>